<accession>A0A7E4UU05</accession>
<keyword evidence="1" id="KW-0732">Signal</keyword>
<dbReference type="Proteomes" id="UP000492821">
    <property type="component" value="Unassembled WGS sequence"/>
</dbReference>
<evidence type="ECO:0000256" key="1">
    <source>
        <dbReference type="SAM" id="SignalP"/>
    </source>
</evidence>
<dbReference type="WBParaSite" id="Pan_g12810.t1">
    <property type="protein sequence ID" value="Pan_g12810.t1"/>
    <property type="gene ID" value="Pan_g12810"/>
</dbReference>
<name>A0A7E4UU05_PANRE</name>
<reference evidence="3" key="2">
    <citation type="submission" date="2020-10" db="UniProtKB">
        <authorList>
            <consortium name="WormBaseParasite"/>
        </authorList>
    </citation>
    <scope>IDENTIFICATION</scope>
</reference>
<feature type="chain" id="PRO_5028892031" evidence="1">
    <location>
        <begin position="24"/>
        <end position="76"/>
    </location>
</feature>
<keyword evidence="2" id="KW-1185">Reference proteome</keyword>
<organism evidence="2 3">
    <name type="scientific">Panagrellus redivivus</name>
    <name type="common">Microworm</name>
    <dbReference type="NCBI Taxonomy" id="6233"/>
    <lineage>
        <taxon>Eukaryota</taxon>
        <taxon>Metazoa</taxon>
        <taxon>Ecdysozoa</taxon>
        <taxon>Nematoda</taxon>
        <taxon>Chromadorea</taxon>
        <taxon>Rhabditida</taxon>
        <taxon>Tylenchina</taxon>
        <taxon>Panagrolaimomorpha</taxon>
        <taxon>Panagrolaimoidea</taxon>
        <taxon>Panagrolaimidae</taxon>
        <taxon>Panagrellus</taxon>
    </lineage>
</organism>
<evidence type="ECO:0000313" key="3">
    <source>
        <dbReference type="WBParaSite" id="Pan_g12810.t1"/>
    </source>
</evidence>
<reference evidence="2" key="1">
    <citation type="journal article" date="2013" name="Genetics">
        <title>The draft genome and transcriptome of Panagrellus redivivus are shaped by the harsh demands of a free-living lifestyle.</title>
        <authorList>
            <person name="Srinivasan J."/>
            <person name="Dillman A.R."/>
            <person name="Macchietto M.G."/>
            <person name="Heikkinen L."/>
            <person name="Lakso M."/>
            <person name="Fracchia K.M."/>
            <person name="Antoshechkin I."/>
            <person name="Mortazavi A."/>
            <person name="Wong G."/>
            <person name="Sternberg P.W."/>
        </authorList>
    </citation>
    <scope>NUCLEOTIDE SEQUENCE [LARGE SCALE GENOMIC DNA]</scope>
    <source>
        <strain evidence="2">MT8872</strain>
    </source>
</reference>
<evidence type="ECO:0000313" key="2">
    <source>
        <dbReference type="Proteomes" id="UP000492821"/>
    </source>
</evidence>
<sequence length="76" mass="8373">MSSTSVVSLMIFAFLALFAVVSAQNYGVRDPFAYQNSVGYGYRQFPYVDPYNDAALNGGTPSSWYDQILIHAVPRG</sequence>
<proteinExistence type="predicted"/>
<feature type="signal peptide" evidence="1">
    <location>
        <begin position="1"/>
        <end position="23"/>
    </location>
</feature>
<protein>
    <submittedName>
        <fullName evidence="3">Uncharacterized protein</fullName>
    </submittedName>
</protein>
<dbReference type="AlphaFoldDB" id="A0A7E4UU05"/>